<dbReference type="EMBL" id="JRES01001711">
    <property type="protein sequence ID" value="KNC20639.1"/>
    <property type="molecule type" value="Genomic_DNA"/>
</dbReference>
<evidence type="ECO:0000313" key="1">
    <source>
        <dbReference type="EMBL" id="KNC20639.1"/>
    </source>
</evidence>
<protein>
    <submittedName>
        <fullName evidence="1">Uncharacterized protein</fullName>
    </submittedName>
</protein>
<accession>A0A0L0BMY6</accession>
<organism evidence="1 2">
    <name type="scientific">Lucilia cuprina</name>
    <name type="common">Green bottle fly</name>
    <name type="synonym">Australian sheep blowfly</name>
    <dbReference type="NCBI Taxonomy" id="7375"/>
    <lineage>
        <taxon>Eukaryota</taxon>
        <taxon>Metazoa</taxon>
        <taxon>Ecdysozoa</taxon>
        <taxon>Arthropoda</taxon>
        <taxon>Hexapoda</taxon>
        <taxon>Insecta</taxon>
        <taxon>Pterygota</taxon>
        <taxon>Neoptera</taxon>
        <taxon>Endopterygota</taxon>
        <taxon>Diptera</taxon>
        <taxon>Brachycera</taxon>
        <taxon>Muscomorpha</taxon>
        <taxon>Oestroidea</taxon>
        <taxon>Calliphoridae</taxon>
        <taxon>Luciliinae</taxon>
        <taxon>Lucilia</taxon>
    </lineage>
</organism>
<comment type="caution">
    <text evidence="1">The sequence shown here is derived from an EMBL/GenBank/DDBJ whole genome shotgun (WGS) entry which is preliminary data.</text>
</comment>
<keyword evidence="2" id="KW-1185">Reference proteome</keyword>
<gene>
    <name evidence="1" type="ORF">FF38_06891</name>
</gene>
<dbReference type="OMA" id="WPLYKQS"/>
<dbReference type="Proteomes" id="UP000037069">
    <property type="component" value="Unassembled WGS sequence"/>
</dbReference>
<proteinExistence type="predicted"/>
<name>A0A0L0BMY6_LUCCU</name>
<dbReference type="OrthoDB" id="8065041at2759"/>
<reference evidence="1 2" key="1">
    <citation type="journal article" date="2015" name="Nat. Commun.">
        <title>Lucilia cuprina genome unlocks parasitic fly biology to underpin future interventions.</title>
        <authorList>
            <person name="Anstead C.A."/>
            <person name="Korhonen P.K."/>
            <person name="Young N.D."/>
            <person name="Hall R.S."/>
            <person name="Jex A.R."/>
            <person name="Murali S.C."/>
            <person name="Hughes D.S."/>
            <person name="Lee S.F."/>
            <person name="Perry T."/>
            <person name="Stroehlein A.J."/>
            <person name="Ansell B.R."/>
            <person name="Breugelmans B."/>
            <person name="Hofmann A."/>
            <person name="Qu J."/>
            <person name="Dugan S."/>
            <person name="Lee S.L."/>
            <person name="Chao H."/>
            <person name="Dinh H."/>
            <person name="Han Y."/>
            <person name="Doddapaneni H.V."/>
            <person name="Worley K.C."/>
            <person name="Muzny D.M."/>
            <person name="Ioannidis P."/>
            <person name="Waterhouse R.M."/>
            <person name="Zdobnov E.M."/>
            <person name="James P.J."/>
            <person name="Bagnall N.H."/>
            <person name="Kotze A.C."/>
            <person name="Gibbs R.A."/>
            <person name="Richards S."/>
            <person name="Batterham P."/>
            <person name="Gasser R.B."/>
        </authorList>
    </citation>
    <scope>NUCLEOTIDE SEQUENCE [LARGE SCALE GENOMIC DNA]</scope>
    <source>
        <strain evidence="1 2">LS</strain>
        <tissue evidence="1">Full body</tissue>
    </source>
</reference>
<sequence>LNTRIMESEDALKDILTLLKGDVFLDIFKEHNIETNALKYMTPSHLDIIVPKELFGKRIIFEHHLKIWQSETSSSSFPKQTSESLLLDQEEELYFIPKKGRKPGGCLYSKYHNALSNLRKEGLSDNILDNSSDTLENVEVESANENAISNKKDMLIDKEWLMINIEPMSEVVKKWDNTFDIRRNFLKEAEIGLDTIFTEWPLYKQSFGYNLILSDFSKMFPGREHLLDAKWEKFCKQIFKIIERDVKEQSNLDIISKFKGSEFTSDVRDCVVLDLIHSVLKPSSRKCILIDKKRRKYEKASVEDSKKSFLLYASNNSELNTKVKLLVDEYFAQKQSLQPFICAIGSSVFDLHEFYQLHLTLVI</sequence>
<evidence type="ECO:0000313" key="2">
    <source>
        <dbReference type="Proteomes" id="UP000037069"/>
    </source>
</evidence>
<dbReference type="AlphaFoldDB" id="A0A0L0BMY6"/>
<feature type="non-terminal residue" evidence="1">
    <location>
        <position position="1"/>
    </location>
</feature>